<proteinExistence type="inferred from homology"/>
<dbReference type="Proteomes" id="UP000066042">
    <property type="component" value="Chromosome"/>
</dbReference>
<dbReference type="RefSeq" id="WP_056933864.1">
    <property type="nucleotide sequence ID" value="NZ_CP013050.1"/>
</dbReference>
<dbReference type="SUPFAM" id="SSF74650">
    <property type="entry name" value="Galactose mutarotase-like"/>
    <property type="match status" value="1"/>
</dbReference>
<dbReference type="SUPFAM" id="SSF88688">
    <property type="entry name" value="Families 57/38 glycoside transferase middle domain"/>
    <property type="match status" value="1"/>
</dbReference>
<dbReference type="Gene3D" id="3.20.110.10">
    <property type="entry name" value="Glycoside hydrolase 38, N terminal domain"/>
    <property type="match status" value="1"/>
</dbReference>
<dbReference type="SMART" id="SM00872">
    <property type="entry name" value="Alpha-mann_mid"/>
    <property type="match status" value="1"/>
</dbReference>
<reference evidence="7 8" key="1">
    <citation type="journal article" date="2016" name="Genome Announc.">
        <title>Complete genome sequence of the hyperthermophilic and piezophilic archaeon Thermococcus barophilus Ch5, capable of growth at the expense of hydrogenogenesis from carbon monoxide and formate.</title>
        <authorList>
            <person name="Oger P."/>
            <person name="Sokolova T.G."/>
            <person name="Kozhevnikova D.A."/>
            <person name="Taranov E.A."/>
            <person name="Vannier P."/>
            <person name="Lee H.S."/>
            <person name="Kwon K.K."/>
            <person name="Kang S.G."/>
            <person name="Lee J.H."/>
            <person name="Bonch-Osmolovskaya E.A."/>
            <person name="Lebedinsky A.V."/>
        </authorList>
    </citation>
    <scope>NUCLEOTIDE SEQUENCE [LARGE SCALE GENOMIC DNA]</scope>
    <source>
        <strain evidence="8">Ch5</strain>
    </source>
</reference>
<protein>
    <submittedName>
        <fullName evidence="7">Alpha-mannosidase</fullName>
        <ecNumber evidence="7">3.2.1.24</ecNumber>
    </submittedName>
</protein>
<dbReference type="Gene3D" id="2.60.40.2220">
    <property type="match status" value="1"/>
</dbReference>
<dbReference type="InterPro" id="IPR027291">
    <property type="entry name" value="Glyco_hydro_38_N_sf"/>
</dbReference>
<dbReference type="EMBL" id="CP013050">
    <property type="protein sequence ID" value="ALM75156.1"/>
    <property type="molecule type" value="Genomic_DNA"/>
</dbReference>
<dbReference type="Gene3D" id="1.20.1270.50">
    <property type="entry name" value="Glycoside hydrolase family 38, central domain"/>
    <property type="match status" value="1"/>
</dbReference>
<evidence type="ECO:0000256" key="2">
    <source>
        <dbReference type="ARBA" id="ARBA00022723"/>
    </source>
</evidence>
<evidence type="ECO:0000256" key="5">
    <source>
        <dbReference type="SAM" id="Coils"/>
    </source>
</evidence>
<dbReference type="GO" id="GO:0046872">
    <property type="term" value="F:metal ion binding"/>
    <property type="evidence" value="ECO:0007669"/>
    <property type="project" value="UniProtKB-KW"/>
</dbReference>
<dbReference type="InterPro" id="IPR028995">
    <property type="entry name" value="Glyco_hydro_57/38_cen_sf"/>
</dbReference>
<dbReference type="STRING" id="55802.TBCH5v1_1232"/>
<dbReference type="InterPro" id="IPR011013">
    <property type="entry name" value="Gal_mutarotase_sf_dom"/>
</dbReference>
<organism evidence="7 8">
    <name type="scientific">Thermococcus barophilus</name>
    <dbReference type="NCBI Taxonomy" id="55802"/>
    <lineage>
        <taxon>Archaea</taxon>
        <taxon>Methanobacteriati</taxon>
        <taxon>Methanobacteriota</taxon>
        <taxon>Thermococci</taxon>
        <taxon>Thermococcales</taxon>
        <taxon>Thermococcaceae</taxon>
        <taxon>Thermococcus</taxon>
    </lineage>
</organism>
<dbReference type="Gene3D" id="2.70.98.30">
    <property type="entry name" value="Golgi alpha-mannosidase II, domain 4"/>
    <property type="match status" value="1"/>
</dbReference>
<dbReference type="GO" id="GO:0030246">
    <property type="term" value="F:carbohydrate binding"/>
    <property type="evidence" value="ECO:0007669"/>
    <property type="project" value="InterPro"/>
</dbReference>
<dbReference type="AlphaFoldDB" id="A0A0S1XBP4"/>
<dbReference type="PANTHER" id="PTHR46017">
    <property type="entry name" value="ALPHA-MANNOSIDASE 2C1"/>
    <property type="match status" value="1"/>
</dbReference>
<feature type="coiled-coil region" evidence="5">
    <location>
        <begin position="594"/>
        <end position="621"/>
    </location>
</feature>
<keyword evidence="4 7" id="KW-0326">Glycosidase</keyword>
<evidence type="ECO:0000313" key="8">
    <source>
        <dbReference type="Proteomes" id="UP000066042"/>
    </source>
</evidence>
<gene>
    <name evidence="7" type="ORF">TBCH5v1_1232</name>
</gene>
<keyword evidence="2" id="KW-0479">Metal-binding</keyword>
<dbReference type="GO" id="GO:0004559">
    <property type="term" value="F:alpha-mannosidase activity"/>
    <property type="evidence" value="ECO:0007669"/>
    <property type="project" value="UniProtKB-EC"/>
</dbReference>
<dbReference type="InterPro" id="IPR011682">
    <property type="entry name" value="Glyco_hydro_38_C"/>
</dbReference>
<feature type="domain" description="Glycoside hydrolase family 38 central" evidence="6">
    <location>
        <begin position="526"/>
        <end position="604"/>
    </location>
</feature>
<dbReference type="InterPro" id="IPR011330">
    <property type="entry name" value="Glyco_hydro/deAcase_b/a-brl"/>
</dbReference>
<comment type="similarity">
    <text evidence="1">Belongs to the glycosyl hydrolase 38 family.</text>
</comment>
<dbReference type="PATRIC" id="fig|55802.8.peg.1212"/>
<dbReference type="FunFam" id="1.20.1270.50:FF:000004">
    <property type="entry name" value="alpha-mannosidase 2C1 isoform X1"/>
    <property type="match status" value="1"/>
</dbReference>
<evidence type="ECO:0000259" key="6">
    <source>
        <dbReference type="SMART" id="SM00872"/>
    </source>
</evidence>
<dbReference type="SUPFAM" id="SSF88713">
    <property type="entry name" value="Glycoside hydrolase/deacetylase"/>
    <property type="match status" value="1"/>
</dbReference>
<dbReference type="InterPro" id="IPR000602">
    <property type="entry name" value="Glyco_hydro_38_N"/>
</dbReference>
<dbReference type="GO" id="GO:0006013">
    <property type="term" value="P:mannose metabolic process"/>
    <property type="evidence" value="ECO:0007669"/>
    <property type="project" value="InterPro"/>
</dbReference>
<dbReference type="GeneID" id="26136484"/>
<accession>A0A0S1XBP4</accession>
<keyword evidence="3 7" id="KW-0378">Hydrolase</keyword>
<sequence>MMGLAEIERKAFDLMATSIRKYEFIERWKFEGKTIKLPFQREAEPNTLVVFSREIEVPNDGLKWFLKVSMEGNALVKLDGTAYGTIDDVHTYIPIRPGKHKLELIVSPLSMFGYHKWRIKIDYAMLVGIMWEPYVLAQRLLDLVSFIEVIQEEDLKEALMKELSDILIRVKSVPNIKQITLLRMLLHDGGLGIKELKIGRFDVRDVRPDYMFLSAVYGIGAMKGKIEDIPKPRREHYLKEIDRILEELEDALTRLRRIFPKIGKAYAFAHSHIDAAWLWPYSETKQKILRTFSTIERLMRRYGITYIQSSAQYYEWLEELDKELFEKVKKYVREGKWILAGGMWVESDVQLIDGESLVRQFLYGQRYFLEKFGRIAKIGWLPDTFGFSASLPQIMKKSGIEVFATYKLLWNERNEFPYHAFIWKGIDGTEIPVHIMMSYKSSMTAKSLYKQWKRYKNKYEVPFLLYAYGYGDGGGGITWEMVEMMKHMNKVPHIPRIVKGYEDEYVAELKSCIDNMPTWEGELYVEVHRGTYTTNLKMKKYMADAESVLRSAEIWSTIAEMLKLVEYPKEELEKLWKRVLLHQFHDVLPGSSIREVYDEAIEDLKKVIREAEEIIHSVLERIAEREGNDLVFNDLPWERREVVEVNGEYYLLEAPPLGWKAFEPIEAKEGVKVREERDKIILENECLRAVINKDGELISLYDKENKREALRSTSNVLMAHIDTPGMWDAWDINEDFLIQGEKLKTLEKAKVVYQSPLIAAIKVVKGYGNSRVTQFIKLRKESKLLEFETKVDWRDKEILLKAWFNFNTHNWSSFYDIPYGVIERPAVRNTPWEQAKFEVPALRWADVCDGDYGVAIICTSRHGYTNWDSKIGLSLLKSPIYPNPWSDLGEGEFTYYIYPHKGDWFEGEVYKRALEVWSKLRVVKAERVKRKAKEFSFMRTDAVVGALKKAEDGNGYILRLYNPSKEELEVELPREGIEMDMIELKELGNVGRKVKLEPFEIKTIKIS</sequence>
<name>A0A0S1XBP4_THEBA</name>
<dbReference type="InterPro" id="IPR037094">
    <property type="entry name" value="Glyco_hydro_38_cen_sf"/>
</dbReference>
<dbReference type="Pfam" id="PF07748">
    <property type="entry name" value="Glyco_hydro_38C"/>
    <property type="match status" value="1"/>
</dbReference>
<dbReference type="InterPro" id="IPR015341">
    <property type="entry name" value="Glyco_hydro_38_cen"/>
</dbReference>
<dbReference type="FunFam" id="3.20.110.10:FF:000002">
    <property type="entry name" value="alpha-mannosidase 2C1 isoform X1"/>
    <property type="match status" value="1"/>
</dbReference>
<dbReference type="EC" id="3.2.1.24" evidence="7"/>
<evidence type="ECO:0000313" key="7">
    <source>
        <dbReference type="EMBL" id="ALM75156.1"/>
    </source>
</evidence>
<evidence type="ECO:0000256" key="1">
    <source>
        <dbReference type="ARBA" id="ARBA00009792"/>
    </source>
</evidence>
<dbReference type="GO" id="GO:0009313">
    <property type="term" value="P:oligosaccharide catabolic process"/>
    <property type="evidence" value="ECO:0007669"/>
    <property type="project" value="TreeGrafter"/>
</dbReference>
<dbReference type="Pfam" id="PF09261">
    <property type="entry name" value="Alpha-mann_mid"/>
    <property type="match status" value="1"/>
</dbReference>
<dbReference type="Pfam" id="PF01074">
    <property type="entry name" value="Glyco_hydro_38N"/>
    <property type="match status" value="1"/>
</dbReference>
<dbReference type="Pfam" id="PF17677">
    <property type="entry name" value="Glyco_hydro38C2"/>
    <property type="match status" value="1"/>
</dbReference>
<dbReference type="PANTHER" id="PTHR46017:SF1">
    <property type="entry name" value="ALPHA-MANNOSIDASE 2C1"/>
    <property type="match status" value="1"/>
</dbReference>
<dbReference type="CDD" id="cd10789">
    <property type="entry name" value="GH38N_AMII_ER_cytosolic"/>
    <property type="match status" value="1"/>
</dbReference>
<dbReference type="InterPro" id="IPR041147">
    <property type="entry name" value="GH38_C"/>
</dbReference>
<evidence type="ECO:0000256" key="3">
    <source>
        <dbReference type="ARBA" id="ARBA00022801"/>
    </source>
</evidence>
<keyword evidence="5" id="KW-0175">Coiled coil</keyword>
<evidence type="ECO:0000256" key="4">
    <source>
        <dbReference type="ARBA" id="ARBA00023295"/>
    </source>
</evidence>